<organism evidence="1 2">
    <name type="scientific">Paenibacillus athensensis</name>
    <dbReference type="NCBI Taxonomy" id="1967502"/>
    <lineage>
        <taxon>Bacteria</taxon>
        <taxon>Bacillati</taxon>
        <taxon>Bacillota</taxon>
        <taxon>Bacilli</taxon>
        <taxon>Bacillales</taxon>
        <taxon>Paenibacillaceae</taxon>
        <taxon>Paenibacillus</taxon>
    </lineage>
</organism>
<evidence type="ECO:0000313" key="1">
    <source>
        <dbReference type="EMBL" id="TFE90954.1"/>
    </source>
</evidence>
<name>A0A4Y8QA12_9BACL</name>
<dbReference type="EMBL" id="MYFO01000003">
    <property type="protein sequence ID" value="TFE90954.1"/>
    <property type="molecule type" value="Genomic_DNA"/>
</dbReference>
<evidence type="ECO:0000313" key="2">
    <source>
        <dbReference type="Proteomes" id="UP000298246"/>
    </source>
</evidence>
<comment type="caution">
    <text evidence="1">The sequence shown here is derived from an EMBL/GenBank/DDBJ whole genome shotgun (WGS) entry which is preliminary data.</text>
</comment>
<dbReference type="RefSeq" id="WP_134749879.1">
    <property type="nucleotide sequence ID" value="NZ_MYFO02000007.1"/>
</dbReference>
<proteinExistence type="predicted"/>
<dbReference type="AlphaFoldDB" id="A0A4Y8QA12"/>
<protein>
    <recommendedName>
        <fullName evidence="3">Butirosin biosynthesis protein H N-terminal domain-containing protein</fullName>
    </recommendedName>
</protein>
<sequence>MRNIERYDEDFFNCYMAHVLSYFKHIDIQIELVLFKCMEPALRIYRSFIELERDRWHFRSPFFDLGLLGARGVTEFIPTFDEAKPAMLRQLERGKVLFVTGDGYYIPHRLETYNKFKQAHNMMITGYRETDNGAQWYVEDHNRHPDFFGYYDEEIIRSFYDLAEYEYAHFINYFEFDDKQLVEPDTKRIYAQFTEYFDMYVDDFSTLERFADELAAHDQDLTALPGGLELYERTFFFIASSRELFRRFAVAMKLGDQLEELLKQSIAQAFAVRAQIMRGNVTKKLNTAKVRESCRQLREAEEAILRLIQREHPFAWNF</sequence>
<keyword evidence="2" id="KW-1185">Reference proteome</keyword>
<reference evidence="1 2" key="1">
    <citation type="submission" date="2017-03" db="EMBL/GenBank/DDBJ databases">
        <title>Isolation of Levoglucosan Utilizing Bacteria.</title>
        <authorList>
            <person name="Arya A.S."/>
        </authorList>
    </citation>
    <scope>NUCLEOTIDE SEQUENCE [LARGE SCALE GENOMIC DNA]</scope>
    <source>
        <strain evidence="1 2">MEC069</strain>
    </source>
</reference>
<accession>A0A4Y8QA12</accession>
<dbReference type="OrthoDB" id="2586665at2"/>
<gene>
    <name evidence="1" type="ORF">B5M42_03785</name>
</gene>
<dbReference type="Proteomes" id="UP000298246">
    <property type="component" value="Unassembled WGS sequence"/>
</dbReference>
<evidence type="ECO:0008006" key="3">
    <source>
        <dbReference type="Google" id="ProtNLM"/>
    </source>
</evidence>